<feature type="domain" description="L,D-TPase catalytic" evidence="1">
    <location>
        <begin position="52"/>
        <end position="198"/>
    </location>
</feature>
<evidence type="ECO:0000259" key="1">
    <source>
        <dbReference type="Pfam" id="PF03734"/>
    </source>
</evidence>
<protein>
    <recommendedName>
        <fullName evidence="1">L,D-TPase catalytic domain-containing protein</fullName>
    </recommendedName>
</protein>
<dbReference type="KEGG" id="rpc:RPC_0281"/>
<dbReference type="GO" id="GO:0016740">
    <property type="term" value="F:transferase activity"/>
    <property type="evidence" value="ECO:0007669"/>
    <property type="project" value="InterPro"/>
</dbReference>
<dbReference type="STRING" id="316056.RPC_0281"/>
<dbReference type="EMBL" id="CP000301">
    <property type="protein sequence ID" value="ABD85856.1"/>
    <property type="molecule type" value="Genomic_DNA"/>
</dbReference>
<dbReference type="PANTHER" id="PTHR38589">
    <property type="entry name" value="BLR0621 PROTEIN"/>
    <property type="match status" value="1"/>
</dbReference>
<name>Q21CN0_RHOPB</name>
<accession>Q21CN0</accession>
<dbReference type="RefSeq" id="WP_011470764.1">
    <property type="nucleotide sequence ID" value="NC_007925.1"/>
</dbReference>
<dbReference type="PANTHER" id="PTHR38589:SF1">
    <property type="entry name" value="BLR0621 PROTEIN"/>
    <property type="match status" value="1"/>
</dbReference>
<dbReference type="OrthoDB" id="9804204at2"/>
<proteinExistence type="predicted"/>
<sequence>MRARLPVQPPVSSTIRPLRQRRGRPCAAVAVVLVRPAAGNPSRGWLTAAGITVPVALGRGGLKANKREGDGGTPRGTFHPLRLWWRADRAPRPQTPLPVRAITAQDAWCEDPADRHYNKPIRRPSGGPGDRLRRDDHLYDFIIEIDHNARPRVAGRGSAVFLHLVRDNFGPTAGCVAMRKSALLRLLARLGPQTRIVIG</sequence>
<dbReference type="AlphaFoldDB" id="Q21CN0"/>
<organism evidence="2">
    <name type="scientific">Rhodopseudomonas palustris (strain BisB18)</name>
    <dbReference type="NCBI Taxonomy" id="316056"/>
    <lineage>
        <taxon>Bacteria</taxon>
        <taxon>Pseudomonadati</taxon>
        <taxon>Pseudomonadota</taxon>
        <taxon>Alphaproteobacteria</taxon>
        <taxon>Hyphomicrobiales</taxon>
        <taxon>Nitrobacteraceae</taxon>
        <taxon>Rhodopseudomonas</taxon>
    </lineage>
</organism>
<reference evidence="2" key="1">
    <citation type="submission" date="2006-03" db="EMBL/GenBank/DDBJ databases">
        <title>Complete sequence of Rhodopseudomonas palustris BisB18.</title>
        <authorList>
            <consortium name="US DOE Joint Genome Institute"/>
            <person name="Copeland A."/>
            <person name="Lucas S."/>
            <person name="Lapidus A."/>
            <person name="Barry K."/>
            <person name="Detter J.C."/>
            <person name="Glavina del Rio T."/>
            <person name="Hammon N."/>
            <person name="Israni S."/>
            <person name="Dalin E."/>
            <person name="Tice H."/>
            <person name="Pitluck S."/>
            <person name="Chain P."/>
            <person name="Malfatti S."/>
            <person name="Shin M."/>
            <person name="Vergez L."/>
            <person name="Schmutz J."/>
            <person name="Larimer F."/>
            <person name="Land M."/>
            <person name="Hauser L."/>
            <person name="Pelletier D.A."/>
            <person name="Kyrpides N."/>
            <person name="Anderson I."/>
            <person name="Oda Y."/>
            <person name="Harwood C.S."/>
            <person name="Richardson P."/>
        </authorList>
    </citation>
    <scope>NUCLEOTIDE SEQUENCE [LARGE SCALE GENOMIC DNA]</scope>
    <source>
        <strain evidence="2">BisB18</strain>
    </source>
</reference>
<dbReference type="InterPro" id="IPR005490">
    <property type="entry name" value="LD_TPept_cat_dom"/>
</dbReference>
<dbReference type="eggNOG" id="COG3786">
    <property type="taxonomic scope" value="Bacteria"/>
</dbReference>
<dbReference type="Pfam" id="PF03734">
    <property type="entry name" value="YkuD"/>
    <property type="match status" value="1"/>
</dbReference>
<dbReference type="HOGENOM" id="CLU_105370_0_0_5"/>
<gene>
    <name evidence="2" type="ordered locus">RPC_0281</name>
</gene>
<evidence type="ECO:0000313" key="2">
    <source>
        <dbReference type="EMBL" id="ABD85856.1"/>
    </source>
</evidence>